<proteinExistence type="predicted"/>
<accession>A0AAV4Y3N2</accession>
<name>A0AAV4Y3N2_CAEEX</name>
<reference evidence="2 3" key="1">
    <citation type="submission" date="2021-06" db="EMBL/GenBank/DDBJ databases">
        <title>Caerostris extrusa draft genome.</title>
        <authorList>
            <person name="Kono N."/>
            <person name="Arakawa K."/>
        </authorList>
    </citation>
    <scope>NUCLEOTIDE SEQUENCE [LARGE SCALE GENOMIC DNA]</scope>
</reference>
<dbReference type="EMBL" id="BPLR01001257">
    <property type="protein sequence ID" value="GIZ01124.1"/>
    <property type="molecule type" value="Genomic_DNA"/>
</dbReference>
<organism evidence="2 3">
    <name type="scientific">Caerostris extrusa</name>
    <name type="common">Bark spider</name>
    <name type="synonym">Caerostris bankana</name>
    <dbReference type="NCBI Taxonomy" id="172846"/>
    <lineage>
        <taxon>Eukaryota</taxon>
        <taxon>Metazoa</taxon>
        <taxon>Ecdysozoa</taxon>
        <taxon>Arthropoda</taxon>
        <taxon>Chelicerata</taxon>
        <taxon>Arachnida</taxon>
        <taxon>Araneae</taxon>
        <taxon>Araneomorphae</taxon>
        <taxon>Entelegynae</taxon>
        <taxon>Araneoidea</taxon>
        <taxon>Araneidae</taxon>
        <taxon>Caerostris</taxon>
    </lineage>
</organism>
<evidence type="ECO:0000313" key="3">
    <source>
        <dbReference type="Proteomes" id="UP001054945"/>
    </source>
</evidence>
<gene>
    <name evidence="2" type="ORF">CEXT_127051</name>
</gene>
<dbReference type="AlphaFoldDB" id="A0AAV4Y3N2"/>
<comment type="caution">
    <text evidence="2">The sequence shown here is derived from an EMBL/GenBank/DDBJ whole genome shotgun (WGS) entry which is preliminary data.</text>
</comment>
<evidence type="ECO:0000256" key="1">
    <source>
        <dbReference type="SAM" id="MobiDB-lite"/>
    </source>
</evidence>
<keyword evidence="3" id="KW-1185">Reference proteome</keyword>
<sequence length="106" mass="11934">MEQIYLREGKKYSMTETKPELKETEGEKEKKERKKKRREAAATKPKGNNLSSRGLPPPYPLPRHSTGPSTGPLAECPVTHRFLAPGGSPARAKNVDDYIIELFKKN</sequence>
<feature type="compositionally biased region" description="Basic and acidic residues" evidence="1">
    <location>
        <begin position="1"/>
        <end position="30"/>
    </location>
</feature>
<protein>
    <submittedName>
        <fullName evidence="2">Uncharacterized protein</fullName>
    </submittedName>
</protein>
<dbReference type="Proteomes" id="UP001054945">
    <property type="component" value="Unassembled WGS sequence"/>
</dbReference>
<feature type="region of interest" description="Disordered" evidence="1">
    <location>
        <begin position="1"/>
        <end position="76"/>
    </location>
</feature>
<evidence type="ECO:0000313" key="2">
    <source>
        <dbReference type="EMBL" id="GIZ01124.1"/>
    </source>
</evidence>